<dbReference type="EMBL" id="JALJEJ010000003">
    <property type="protein sequence ID" value="MCJ8209683.1"/>
    <property type="molecule type" value="Genomic_DNA"/>
</dbReference>
<dbReference type="SUPFAM" id="SSF50475">
    <property type="entry name" value="FMN-binding split barrel"/>
    <property type="match status" value="1"/>
</dbReference>
<dbReference type="InterPro" id="IPR052917">
    <property type="entry name" value="Stress-Dev_Protein"/>
</dbReference>
<dbReference type="Proteomes" id="UP001139450">
    <property type="component" value="Unassembled WGS sequence"/>
</dbReference>
<proteinExistence type="predicted"/>
<dbReference type="PANTHER" id="PTHR34818">
    <property type="entry name" value="PROTEIN BLI-3"/>
    <property type="match status" value="1"/>
</dbReference>
<comment type="caution">
    <text evidence="2">The sequence shown here is derived from an EMBL/GenBank/DDBJ whole genome shotgun (WGS) entry which is preliminary data.</text>
</comment>
<dbReference type="PANTHER" id="PTHR34818:SF1">
    <property type="entry name" value="PROTEIN BLI-3"/>
    <property type="match status" value="1"/>
</dbReference>
<evidence type="ECO:0000313" key="2">
    <source>
        <dbReference type="EMBL" id="MCJ8209683.1"/>
    </source>
</evidence>
<reference evidence="2" key="1">
    <citation type="submission" date="2022-04" db="EMBL/GenBank/DDBJ databases">
        <title>Mucilaginibacter sp. RS28 isolated from freshwater.</title>
        <authorList>
            <person name="Ko S.-R."/>
        </authorList>
    </citation>
    <scope>NUCLEOTIDE SEQUENCE</scope>
    <source>
        <strain evidence="2">RS28</strain>
    </source>
</reference>
<feature type="domain" description="General stress protein FMN-binding split barrel" evidence="1">
    <location>
        <begin position="11"/>
        <end position="158"/>
    </location>
</feature>
<name>A0A9X1X4Y8_9SPHI</name>
<organism evidence="2 3">
    <name type="scientific">Mucilaginibacter straminoryzae</name>
    <dbReference type="NCBI Taxonomy" id="2932774"/>
    <lineage>
        <taxon>Bacteria</taxon>
        <taxon>Pseudomonadati</taxon>
        <taxon>Bacteroidota</taxon>
        <taxon>Sphingobacteriia</taxon>
        <taxon>Sphingobacteriales</taxon>
        <taxon>Sphingobacteriaceae</taxon>
        <taxon>Mucilaginibacter</taxon>
    </lineage>
</organism>
<keyword evidence="3" id="KW-1185">Reference proteome</keyword>
<dbReference type="AlphaFoldDB" id="A0A9X1X4Y8"/>
<dbReference type="InterPro" id="IPR012349">
    <property type="entry name" value="Split_barrel_FMN-bd"/>
</dbReference>
<gene>
    <name evidence="2" type="ORF">MUY27_08180</name>
</gene>
<dbReference type="RefSeq" id="WP_245129516.1">
    <property type="nucleotide sequence ID" value="NZ_JALJEJ010000003.1"/>
</dbReference>
<evidence type="ECO:0000313" key="3">
    <source>
        <dbReference type="Proteomes" id="UP001139450"/>
    </source>
</evidence>
<accession>A0A9X1X4Y8</accession>
<dbReference type="Pfam" id="PF16242">
    <property type="entry name" value="Pyrid_ox_like"/>
    <property type="match status" value="1"/>
</dbReference>
<protein>
    <submittedName>
        <fullName evidence="2">Pyridoxamine 5'-phosphate oxidase family protein</fullName>
    </submittedName>
</protein>
<dbReference type="InterPro" id="IPR038725">
    <property type="entry name" value="YdaG_split_barrel_FMN-bd"/>
</dbReference>
<evidence type="ECO:0000259" key="1">
    <source>
        <dbReference type="Pfam" id="PF16242"/>
    </source>
</evidence>
<sequence>MEYQDELKRLENIEKLRGMIDKIKTAMLTTYSATEGFHSRPMGTLLLDAEGALWFFTNEYSTKVAEISLDNKVSVTYSDVANHVYISLTGTASLVDDRTKMQELWTPYVEVFFPQGINDPALTLMKIDTESAEYWDSSASKIVVLFKMLKAAVLGKTYQPGEHDKVDL</sequence>
<dbReference type="Gene3D" id="2.30.110.10">
    <property type="entry name" value="Electron Transport, Fmn-binding Protein, Chain A"/>
    <property type="match status" value="1"/>
</dbReference>